<organism evidence="20 21">
    <name type="scientific">Malassezia yamatoensis</name>
    <dbReference type="NCBI Taxonomy" id="253288"/>
    <lineage>
        <taxon>Eukaryota</taxon>
        <taxon>Fungi</taxon>
        <taxon>Dikarya</taxon>
        <taxon>Basidiomycota</taxon>
        <taxon>Ustilaginomycotina</taxon>
        <taxon>Malasseziomycetes</taxon>
        <taxon>Malasseziales</taxon>
        <taxon>Malasseziaceae</taxon>
        <taxon>Malassezia</taxon>
    </lineage>
</organism>
<dbReference type="SUPFAM" id="SSF52540">
    <property type="entry name" value="P-loop containing nucleoside triphosphate hydrolases"/>
    <property type="match status" value="2"/>
</dbReference>
<dbReference type="GO" id="GO:0003677">
    <property type="term" value="F:DNA binding"/>
    <property type="evidence" value="ECO:0007669"/>
    <property type="project" value="UniProtKB-KW"/>
</dbReference>
<dbReference type="Proteomes" id="UP001219567">
    <property type="component" value="Chromosome 2"/>
</dbReference>
<dbReference type="Pfam" id="PF03849">
    <property type="entry name" value="Tfb2"/>
    <property type="match status" value="1"/>
</dbReference>
<evidence type="ECO:0000313" key="21">
    <source>
        <dbReference type="Proteomes" id="UP001219567"/>
    </source>
</evidence>
<dbReference type="GO" id="GO:0006366">
    <property type="term" value="P:transcription by RNA polymerase II"/>
    <property type="evidence" value="ECO:0007669"/>
    <property type="project" value="UniProtKB-ARBA"/>
</dbReference>
<dbReference type="InterPro" id="IPR038718">
    <property type="entry name" value="SNF2-like_sf"/>
</dbReference>
<dbReference type="EMBL" id="CP119944">
    <property type="protein sequence ID" value="WFC98893.1"/>
    <property type="molecule type" value="Genomic_DNA"/>
</dbReference>
<evidence type="ECO:0000256" key="14">
    <source>
        <dbReference type="ARBA" id="ARBA00023204"/>
    </source>
</evidence>
<dbReference type="Pfam" id="PF00271">
    <property type="entry name" value="Helicase_C"/>
    <property type="match status" value="1"/>
</dbReference>
<feature type="compositionally biased region" description="Basic and acidic residues" evidence="17">
    <location>
        <begin position="13"/>
        <end position="22"/>
    </location>
</feature>
<dbReference type="GO" id="GO:0016817">
    <property type="term" value="F:hydrolase activity, acting on acid anhydrides"/>
    <property type="evidence" value="ECO:0007669"/>
    <property type="project" value="InterPro"/>
</dbReference>
<evidence type="ECO:0000256" key="15">
    <source>
        <dbReference type="ARBA" id="ARBA00023242"/>
    </source>
</evidence>
<evidence type="ECO:0000256" key="1">
    <source>
        <dbReference type="ARBA" id="ARBA00002817"/>
    </source>
</evidence>
<proteinExistence type="inferred from homology"/>
<dbReference type="GO" id="GO:0001671">
    <property type="term" value="F:ATPase activator activity"/>
    <property type="evidence" value="ECO:0007669"/>
    <property type="project" value="InterPro"/>
</dbReference>
<dbReference type="PANTHER" id="PTHR45629">
    <property type="entry name" value="SNF2/RAD54 FAMILY MEMBER"/>
    <property type="match status" value="1"/>
</dbReference>
<gene>
    <name evidence="20" type="primary">RAD54</name>
    <name evidence="20" type="ORF">MYAM1_001626</name>
</gene>
<dbReference type="GO" id="GO:0004386">
    <property type="term" value="F:helicase activity"/>
    <property type="evidence" value="ECO:0007669"/>
    <property type="project" value="UniProtKB-KW"/>
</dbReference>
<dbReference type="Gene3D" id="3.40.50.300">
    <property type="entry name" value="P-loop containing nucleotide triphosphate hydrolases"/>
    <property type="match status" value="1"/>
</dbReference>
<comment type="function">
    <text evidence="16">Component of the general transcription and DNA repair factor IIH (TFIIH) core complex which is involved in general and transcription-coupled nucleotide excision repair (NER) of damaged DNA.</text>
</comment>
<keyword evidence="6" id="KW-0547">Nucleotide-binding</keyword>
<keyword evidence="12" id="KW-0238">DNA-binding</keyword>
<dbReference type="InterPro" id="IPR040662">
    <property type="entry name" value="Tfb2_C"/>
</dbReference>
<dbReference type="SMART" id="SM00487">
    <property type="entry name" value="DEXDc"/>
    <property type="match status" value="1"/>
</dbReference>
<evidence type="ECO:0000256" key="8">
    <source>
        <dbReference type="ARBA" id="ARBA00022801"/>
    </source>
</evidence>
<dbReference type="GO" id="GO:0000439">
    <property type="term" value="C:transcription factor TFIIH core complex"/>
    <property type="evidence" value="ECO:0007669"/>
    <property type="project" value="InterPro"/>
</dbReference>
<dbReference type="FunFam" id="3.40.50.10810:FF:000010">
    <property type="entry name" value="DNA repair and recombination protein RAD54-like"/>
    <property type="match status" value="1"/>
</dbReference>
<evidence type="ECO:0000256" key="11">
    <source>
        <dbReference type="ARBA" id="ARBA00023015"/>
    </source>
</evidence>
<feature type="domain" description="Helicase C-terminal" evidence="19">
    <location>
        <begin position="584"/>
        <end position="746"/>
    </location>
</feature>
<comment type="similarity">
    <text evidence="3">Belongs to the SNF2/RAD54 helicase family.</text>
</comment>
<dbReference type="InterPro" id="IPR000330">
    <property type="entry name" value="SNF2_N"/>
</dbReference>
<dbReference type="SMART" id="SM00490">
    <property type="entry name" value="HELICc"/>
    <property type="match status" value="1"/>
</dbReference>
<dbReference type="InterPro" id="IPR004598">
    <property type="entry name" value="TFIIH_p52/Tfb2"/>
</dbReference>
<comment type="subcellular location">
    <subcellularLocation>
        <location evidence="2 16">Nucleus</location>
    </subcellularLocation>
</comment>
<dbReference type="Pfam" id="PF08658">
    <property type="entry name" value="Rad54_N"/>
    <property type="match status" value="1"/>
</dbReference>
<evidence type="ECO:0000256" key="5">
    <source>
        <dbReference type="ARBA" id="ARBA00022553"/>
    </source>
</evidence>
<keyword evidence="8" id="KW-0378">Hydrolase</keyword>
<keyword evidence="13 16" id="KW-0804">Transcription</keyword>
<comment type="similarity">
    <text evidence="4 16">Belongs to the TFB2 family.</text>
</comment>
<dbReference type="Gene3D" id="3.30.70.2610">
    <property type="match status" value="1"/>
</dbReference>
<protein>
    <recommendedName>
        <fullName evidence="16">RNA polymerase II transcription factor B subunit 2</fullName>
    </recommendedName>
</protein>
<reference evidence="20 21" key="1">
    <citation type="submission" date="2023-03" db="EMBL/GenBank/DDBJ databases">
        <title>Mating type loci evolution in Malassezia.</title>
        <authorList>
            <person name="Coelho M.A."/>
        </authorList>
    </citation>
    <scope>NUCLEOTIDE SEQUENCE [LARGE SCALE GENOMIC DNA]</scope>
    <source>
        <strain evidence="20 21">CBS 9725</strain>
    </source>
</reference>
<keyword evidence="21" id="KW-1185">Reference proteome</keyword>
<dbReference type="InterPro" id="IPR050496">
    <property type="entry name" value="SNF2_RAD54_helicase_repair"/>
</dbReference>
<keyword evidence="5" id="KW-0597">Phosphoprotein</keyword>
<evidence type="ECO:0000256" key="3">
    <source>
        <dbReference type="ARBA" id="ARBA00007025"/>
    </source>
</evidence>
<keyword evidence="14 16" id="KW-0234">DNA repair</keyword>
<keyword evidence="10" id="KW-0067">ATP-binding</keyword>
<dbReference type="GO" id="GO:0015616">
    <property type="term" value="F:DNA translocase activity"/>
    <property type="evidence" value="ECO:0007669"/>
    <property type="project" value="TreeGrafter"/>
</dbReference>
<evidence type="ECO:0000256" key="12">
    <source>
        <dbReference type="ARBA" id="ARBA00023125"/>
    </source>
</evidence>
<dbReference type="GO" id="GO:0007131">
    <property type="term" value="P:reciprocal meiotic recombination"/>
    <property type="evidence" value="ECO:0007669"/>
    <property type="project" value="TreeGrafter"/>
</dbReference>
<keyword evidence="15 16" id="KW-0539">Nucleus</keyword>
<dbReference type="Gene3D" id="3.40.50.10810">
    <property type="entry name" value="Tandem AAA-ATPase domain"/>
    <property type="match status" value="1"/>
</dbReference>
<comment type="function">
    <text evidence="1">Component of the general transcription and DNA repair factor IIH (TFIIH) core complex, which is involved in general and transcription-coupled nucleotide excision repair (NER) of damaged DNA and, when complexed to TFIIK, in RNA transcription by RNA polymerase II. In NER, TFIIH acts by opening DNA around the lesion to allow the excision of the damaged oligonucleotide and its replacement by a new DNA fragment. In transcription, TFIIH has an essential role in transcription initiation. When the pre-initiation complex (PIC) has been established, TFIIH is required for promoter opening and promoter escape. Phosphorylation of the C-terminal tail (CTD) of the largest subunit of RNA polymerase II by the kinase module TFIIK controls the initiation of transcription.</text>
</comment>
<evidence type="ECO:0000259" key="18">
    <source>
        <dbReference type="PROSITE" id="PS51192"/>
    </source>
</evidence>
<evidence type="ECO:0000313" key="20">
    <source>
        <dbReference type="EMBL" id="WFC98893.1"/>
    </source>
</evidence>
<dbReference type="Pfam" id="PF18307">
    <property type="entry name" value="Tfb2_C"/>
    <property type="match status" value="1"/>
</dbReference>
<dbReference type="Gene3D" id="1.20.120.850">
    <property type="entry name" value="SWI2/SNF2 ATPases, N-terminal domain"/>
    <property type="match status" value="1"/>
</dbReference>
<evidence type="ECO:0000256" key="2">
    <source>
        <dbReference type="ARBA" id="ARBA00004123"/>
    </source>
</evidence>
<dbReference type="Pfam" id="PF00176">
    <property type="entry name" value="SNF2-rel_dom"/>
    <property type="match status" value="1"/>
</dbReference>
<dbReference type="InterPro" id="IPR049730">
    <property type="entry name" value="SNF2/RAD54-like_C"/>
</dbReference>
<name>A0AAJ6CHL0_9BASI</name>
<dbReference type="FunFam" id="3.30.70.2610:FF:000001">
    <property type="entry name" value="General transcription factor IIH subunit 4"/>
    <property type="match status" value="1"/>
</dbReference>
<dbReference type="GO" id="GO:0045003">
    <property type="term" value="P:double-strand break repair via synthesis-dependent strand annealing"/>
    <property type="evidence" value="ECO:0007669"/>
    <property type="project" value="TreeGrafter"/>
</dbReference>
<accession>A0AAJ6CHL0</accession>
<dbReference type="NCBIfam" id="TIGR00625">
    <property type="entry name" value="tfb2"/>
    <property type="match status" value="1"/>
</dbReference>
<dbReference type="FunFam" id="3.40.50.300:FF:000332">
    <property type="entry name" value="DNA repair and recombination protein RAD54-like"/>
    <property type="match status" value="1"/>
</dbReference>
<feature type="region of interest" description="Disordered" evidence="17">
    <location>
        <begin position="64"/>
        <end position="85"/>
    </location>
</feature>
<dbReference type="PANTHER" id="PTHR45629:SF7">
    <property type="entry name" value="DNA EXCISION REPAIR PROTEIN ERCC-6-RELATED"/>
    <property type="match status" value="1"/>
</dbReference>
<feature type="region of interest" description="Disordered" evidence="17">
    <location>
        <begin position="1"/>
        <end position="50"/>
    </location>
</feature>
<evidence type="ECO:0000256" key="4">
    <source>
        <dbReference type="ARBA" id="ARBA00007132"/>
    </source>
</evidence>
<dbReference type="PROSITE" id="PS51192">
    <property type="entry name" value="HELICASE_ATP_BIND_1"/>
    <property type="match status" value="1"/>
</dbReference>
<keyword evidence="9" id="KW-0347">Helicase</keyword>
<sequence length="1283" mass="145325">MRRSAIASALSDRTNDGKDDQTRQLASGGGYGPLLGQKPFKPPGAARREAAVASLRKRTRVNYAGFGDDDAENGKSYNETEEPRRKSCLEGVYKNIDASGVSLNADRRKWAVFHAKPDALGKRFLVPVMHNNKGDSIRAPMSYAALGVRRPVEVPPRPLHDPMGEHAIVLFDPTIDDKDLEKENERKRILQQEYEQKLLESNQGPHKSLASILKIDRSKIQVEEKVPVVIDPRLGKILRPHQVEGVKFLYRCTTGLIQENARGCIMADEMGLGKTLQCIALMWTLLRQSTRAGKPTIQKCIIVCPSSLVRNWANELVKWLGSAAPGALALDGKLSREQMFETVQRWCESSGRSISHPVMIVSYETLRNLQELLGNTEVGLLLCDEGHRLKNADSLTFQSLDMIKVERRVILSGTPIQNDLSEYFSLINFAIPDVLGSRQEFRREFELHILRGRDADATEQQQQIGREKLQQLSGLVSQFIIRRTNDILSKYLPVKYEHVVFCRLSPFQLALYDLFVKSPAIKKLLRGVGSQPLKAIGILKKLCNHPDLLDLPDDLEGSQELFPDGYKPRDRRHVAVELSAKMAVLERFLTTIRSTSDDKIVLISNYTQTLDLFERLCRTRRWGCFRLDGSMNIGKRQRLVDRFNDPTSPEFVFLLSSKAGGCGLNLIGANRLVLFDPDWNPASDQQALARVWRDGQKKSCFVYRFIATGSIEEKILQRQSHKQSLSSSVVDDALDAERHFSGEDLRALFQFKADTPCDTHDTYKCRRCVNGQQVSPPSAMLYGDTSTWNHYTHDNLGDLHDDLLRAEIMHSDSPSYLSGAPRSSNRDRLESLHVMSDAELPIEEFLKAQPRSVLNRLYEKPASCLAVFRLLPMIARQIVMNVLFLDKPLALDDVQSFFHNPLHGHKELSLHRMESLSIVRMQDDRLHLNDIFRKGIVGALNGSGDYHSFGTPYDGAQQAHVTSEFLDTYARTQWETILYFMVGSEQSTTPRKTVLFLLQRAGLMQHDGSNAKQLSITSAGFQFLLQDINSQLWALLLHYLRMAEERNMDLVEVIAFFFTVGGLEVGRAYDTRGFSLTQLQTLEDLSDYGLVYRTAKSAKYFFPTRLASTLTSTASSSLSTLDDQEDQGYLILETNYRLYAYTSNLLRIAILNLFVTLKSRLPNLVVGQLTRESVKSALNKGITASQVIAYLTHHAHAQMHKNNPLLPATVSDQIRLWEREKNRVTTCPGNLYSEFTSIQDYEQVRNYAQSLGVLQWHSEARRMLFVTAEGHESVREFIQRRRV</sequence>
<evidence type="ECO:0000256" key="6">
    <source>
        <dbReference type="ARBA" id="ARBA00022741"/>
    </source>
</evidence>
<evidence type="ECO:0000259" key="19">
    <source>
        <dbReference type="PROSITE" id="PS51194"/>
    </source>
</evidence>
<dbReference type="CDD" id="cd18793">
    <property type="entry name" value="SF2_C_SNF"/>
    <property type="match status" value="1"/>
</dbReference>
<dbReference type="InterPro" id="IPR013967">
    <property type="entry name" value="Rad54_N"/>
</dbReference>
<dbReference type="InterPro" id="IPR001650">
    <property type="entry name" value="Helicase_C-like"/>
</dbReference>
<keyword evidence="11 16" id="KW-0805">Transcription regulation</keyword>
<evidence type="ECO:0000256" key="17">
    <source>
        <dbReference type="SAM" id="MobiDB-lite"/>
    </source>
</evidence>
<dbReference type="GO" id="GO:0006289">
    <property type="term" value="P:nucleotide-excision repair"/>
    <property type="evidence" value="ECO:0007669"/>
    <property type="project" value="InterPro"/>
</dbReference>
<dbReference type="PROSITE" id="PS51194">
    <property type="entry name" value="HELICASE_CTER"/>
    <property type="match status" value="1"/>
</dbReference>
<evidence type="ECO:0000256" key="9">
    <source>
        <dbReference type="ARBA" id="ARBA00022806"/>
    </source>
</evidence>
<keyword evidence="7 16" id="KW-0227">DNA damage</keyword>
<dbReference type="InterPro" id="IPR014001">
    <property type="entry name" value="Helicase_ATP-bd"/>
</dbReference>
<dbReference type="GO" id="GO:0005524">
    <property type="term" value="F:ATP binding"/>
    <property type="evidence" value="ECO:0007669"/>
    <property type="project" value="UniProtKB-KW"/>
</dbReference>
<feature type="domain" description="Helicase ATP-binding" evidence="18">
    <location>
        <begin position="255"/>
        <end position="433"/>
    </location>
</feature>
<dbReference type="InterPro" id="IPR027417">
    <property type="entry name" value="P-loop_NTPase"/>
</dbReference>
<evidence type="ECO:0000256" key="13">
    <source>
        <dbReference type="ARBA" id="ARBA00023163"/>
    </source>
</evidence>
<evidence type="ECO:0000256" key="16">
    <source>
        <dbReference type="RuleBase" id="RU364024"/>
    </source>
</evidence>
<evidence type="ECO:0000256" key="10">
    <source>
        <dbReference type="ARBA" id="ARBA00022840"/>
    </source>
</evidence>
<evidence type="ECO:0000256" key="7">
    <source>
        <dbReference type="ARBA" id="ARBA00022763"/>
    </source>
</evidence>